<dbReference type="Gene3D" id="1.25.40.390">
    <property type="match status" value="1"/>
</dbReference>
<evidence type="ECO:0000313" key="8">
    <source>
        <dbReference type="EMBL" id="QMU31229.1"/>
    </source>
</evidence>
<dbReference type="SUPFAM" id="SSF48452">
    <property type="entry name" value="TPR-like"/>
    <property type="match status" value="1"/>
</dbReference>
<comment type="subcellular location">
    <subcellularLocation>
        <location evidence="1">Cell outer membrane</location>
    </subcellularLocation>
</comment>
<sequence length="512" mass="58435">MKKIFIFSLFIACLGLGSCEKELDIVNPNQPTVEVFWKTADDAQKGVNAVYSTLHRGAISRWLPFYYIIRSDEGRSQSPATDIVNNMDQFRITDYNFWGSYDIWRDSYIGVFRANQVITNVPAIQMDDAQKQRLIGEAKFLRGLFYFHLVTLWGNVPLMLEPSTTTDKPTTTPQAQVWAQIEKDLTEAVAVLPTTYANPDDLGRATKGAAYALLAKAYLQQRKYNESLTPLQWLVTGEGSSLYSLMPNYRDNFLITTENNAESVFEWQFQRNPTENHDDDTDPRADNLNYGTSIAQFFAPPGVGWSDGEAQRWVVHQFLKEPTVSGDRDPRLAATFLFDSTDVRGPQFTQIYGQAFAQRYGTDNGQRVWFRKFLNDHWKNEEGYNSPNNWRYIRYADVLLMYAEALNATGSTAQAYPYVDRVRQRAGLAPLSTAMPNLSQDQFLAQLKTERLLELAGEGHRWNDLARWGDLSPELAQRDPAFSTFVKGKNELLPIPQQETDINPNLNQNPNY</sequence>
<evidence type="ECO:0000259" key="6">
    <source>
        <dbReference type="Pfam" id="PF07980"/>
    </source>
</evidence>
<dbReference type="GO" id="GO:0009279">
    <property type="term" value="C:cell outer membrane"/>
    <property type="evidence" value="ECO:0007669"/>
    <property type="project" value="UniProtKB-SubCell"/>
</dbReference>
<keyword evidence="5" id="KW-0998">Cell outer membrane</keyword>
<feature type="domain" description="RagB/SusD" evidence="6">
    <location>
        <begin position="262"/>
        <end position="512"/>
    </location>
</feature>
<protein>
    <submittedName>
        <fullName evidence="8">RagB/SusD family nutrient uptake outer membrane protein</fullName>
    </submittedName>
</protein>
<evidence type="ECO:0000256" key="5">
    <source>
        <dbReference type="ARBA" id="ARBA00023237"/>
    </source>
</evidence>
<name>A0A7L7LFR0_9BACT</name>
<feature type="domain" description="SusD-like N-terminal" evidence="7">
    <location>
        <begin position="101"/>
        <end position="219"/>
    </location>
</feature>
<keyword evidence="3" id="KW-0732">Signal</keyword>
<accession>A0A7L7LFR0</accession>
<dbReference type="Pfam" id="PF14322">
    <property type="entry name" value="SusD-like_3"/>
    <property type="match status" value="1"/>
</dbReference>
<evidence type="ECO:0000313" key="9">
    <source>
        <dbReference type="Proteomes" id="UP000514509"/>
    </source>
</evidence>
<evidence type="ECO:0000256" key="2">
    <source>
        <dbReference type="ARBA" id="ARBA00006275"/>
    </source>
</evidence>
<dbReference type="Proteomes" id="UP000514509">
    <property type="component" value="Chromosome"/>
</dbReference>
<organism evidence="8 9">
    <name type="scientific">Adhaeribacter radiodurans</name>
    <dbReference type="NCBI Taxonomy" id="2745197"/>
    <lineage>
        <taxon>Bacteria</taxon>
        <taxon>Pseudomonadati</taxon>
        <taxon>Bacteroidota</taxon>
        <taxon>Cytophagia</taxon>
        <taxon>Cytophagales</taxon>
        <taxon>Hymenobacteraceae</taxon>
        <taxon>Adhaeribacter</taxon>
    </lineage>
</organism>
<evidence type="ECO:0000256" key="4">
    <source>
        <dbReference type="ARBA" id="ARBA00023136"/>
    </source>
</evidence>
<gene>
    <name evidence="8" type="ORF">HUW48_25790</name>
</gene>
<dbReference type="AlphaFoldDB" id="A0A7L7LFR0"/>
<dbReference type="RefSeq" id="WP_182413666.1">
    <property type="nucleotide sequence ID" value="NZ_CP055153.1"/>
</dbReference>
<proteinExistence type="inferred from homology"/>
<evidence type="ECO:0000256" key="3">
    <source>
        <dbReference type="ARBA" id="ARBA00022729"/>
    </source>
</evidence>
<keyword evidence="4" id="KW-0472">Membrane</keyword>
<dbReference type="InterPro" id="IPR012944">
    <property type="entry name" value="SusD_RagB_dom"/>
</dbReference>
<dbReference type="KEGG" id="add:HUW48_25790"/>
<keyword evidence="9" id="KW-1185">Reference proteome</keyword>
<dbReference type="Pfam" id="PF07980">
    <property type="entry name" value="SusD_RagB"/>
    <property type="match status" value="1"/>
</dbReference>
<evidence type="ECO:0000259" key="7">
    <source>
        <dbReference type="Pfam" id="PF14322"/>
    </source>
</evidence>
<dbReference type="InterPro" id="IPR033985">
    <property type="entry name" value="SusD-like_N"/>
</dbReference>
<reference evidence="8 9" key="1">
    <citation type="submission" date="2020-08" db="EMBL/GenBank/DDBJ databases">
        <title>Adhaeribacter dokdonensis sp. nov., isolated from the rhizosphere of Elymus tsukushiensis, a plant native to the Dokdo Islands, Republic of Korea.</title>
        <authorList>
            <person name="Ghim S.Y."/>
        </authorList>
    </citation>
    <scope>NUCLEOTIDE SEQUENCE [LARGE SCALE GENOMIC DNA]</scope>
    <source>
        <strain evidence="8 9">KUDC8001</strain>
    </source>
</reference>
<dbReference type="InterPro" id="IPR011990">
    <property type="entry name" value="TPR-like_helical_dom_sf"/>
</dbReference>
<dbReference type="CDD" id="cd08977">
    <property type="entry name" value="SusD"/>
    <property type="match status" value="1"/>
</dbReference>
<evidence type="ECO:0000256" key="1">
    <source>
        <dbReference type="ARBA" id="ARBA00004442"/>
    </source>
</evidence>
<dbReference type="PROSITE" id="PS51257">
    <property type="entry name" value="PROKAR_LIPOPROTEIN"/>
    <property type="match status" value="1"/>
</dbReference>
<comment type="similarity">
    <text evidence="2">Belongs to the SusD family.</text>
</comment>
<dbReference type="EMBL" id="CP055153">
    <property type="protein sequence ID" value="QMU31229.1"/>
    <property type="molecule type" value="Genomic_DNA"/>
</dbReference>